<dbReference type="InterPro" id="IPR006315">
    <property type="entry name" value="OM_autotransptr_brl_dom"/>
</dbReference>
<dbReference type="PANTHER" id="PTHR34001">
    <property type="entry name" value="BLL7405 PROTEIN"/>
    <property type="match status" value="1"/>
</dbReference>
<protein>
    <submittedName>
        <fullName evidence="8">Putative 31 kDa outer-membrane immunogenic protein</fullName>
    </submittedName>
</protein>
<dbReference type="Gene3D" id="2.40.160.20">
    <property type="match status" value="2"/>
</dbReference>
<dbReference type="SUPFAM" id="SSF56925">
    <property type="entry name" value="OMPA-like"/>
    <property type="match status" value="1"/>
</dbReference>
<evidence type="ECO:0000259" key="7">
    <source>
        <dbReference type="Pfam" id="PF13505"/>
    </source>
</evidence>
<dbReference type="GO" id="GO:0009279">
    <property type="term" value="C:cell outer membrane"/>
    <property type="evidence" value="ECO:0007669"/>
    <property type="project" value="UniProtKB-SubCell"/>
</dbReference>
<dbReference type="AlphaFoldDB" id="A0A090FRD9"/>
<evidence type="ECO:0000256" key="6">
    <source>
        <dbReference type="SAM" id="SignalP"/>
    </source>
</evidence>
<feature type="chain" id="PRO_5001855774" evidence="6">
    <location>
        <begin position="21"/>
        <end position="222"/>
    </location>
</feature>
<comment type="similarity">
    <text evidence="5">Belongs to the Omp25/RopB family.</text>
</comment>
<name>A0A090FRD9_MESPL</name>
<dbReference type="Pfam" id="PF13505">
    <property type="entry name" value="OMP_b-brl"/>
    <property type="match status" value="1"/>
</dbReference>
<sequence length="222" mass="23994">MRKVLLTSAMLIGFCSSAFAADALSVEPSSYNWTGAYIGAVAGVNFLKGDVTIPNYDPTGYDGDSTSASIGGQVGYQYQFDNNFVLGAEARLVAVFNKKTVPTIDSETFETAADWQGDIVAKAGYAMGNFLPYVKGGVAFLHLHDTGYSVLGFGDTKFDRTYTGWQIGVGADYALNDKWVVGLDYAYAHFSDHNFQDDSALVGPTFVKPSTHTVSLSLNYRF</sequence>
<evidence type="ECO:0000313" key="8">
    <source>
        <dbReference type="EMBL" id="CDX44210.1"/>
    </source>
</evidence>
<dbReference type="InterPro" id="IPR027385">
    <property type="entry name" value="Beta-barrel_OMP"/>
</dbReference>
<proteinExistence type="inferred from homology"/>
<organism evidence="8 9">
    <name type="scientific">Mesorhizobium plurifarium</name>
    <dbReference type="NCBI Taxonomy" id="69974"/>
    <lineage>
        <taxon>Bacteria</taxon>
        <taxon>Pseudomonadati</taxon>
        <taxon>Pseudomonadota</taxon>
        <taxon>Alphaproteobacteria</taxon>
        <taxon>Hyphomicrobiales</taxon>
        <taxon>Phyllobacteriaceae</taxon>
        <taxon>Mesorhizobium</taxon>
    </lineage>
</organism>
<gene>
    <name evidence="8" type="ORF">MPLDJ20_60523</name>
</gene>
<evidence type="ECO:0000256" key="4">
    <source>
        <dbReference type="ARBA" id="ARBA00023237"/>
    </source>
</evidence>
<evidence type="ECO:0000256" key="2">
    <source>
        <dbReference type="ARBA" id="ARBA00022729"/>
    </source>
</evidence>
<dbReference type="PANTHER" id="PTHR34001:SF3">
    <property type="entry name" value="BLL7405 PROTEIN"/>
    <property type="match status" value="1"/>
</dbReference>
<feature type="domain" description="Outer membrane protein beta-barrel" evidence="7">
    <location>
        <begin position="9"/>
        <end position="222"/>
    </location>
</feature>
<accession>A0A090FRD9</accession>
<evidence type="ECO:0000256" key="3">
    <source>
        <dbReference type="ARBA" id="ARBA00023136"/>
    </source>
</evidence>
<evidence type="ECO:0000313" key="9">
    <source>
        <dbReference type="Proteomes" id="UP000046373"/>
    </source>
</evidence>
<evidence type="ECO:0000256" key="5">
    <source>
        <dbReference type="ARBA" id="ARBA00038306"/>
    </source>
</evidence>
<dbReference type="NCBIfam" id="TIGR01414">
    <property type="entry name" value="autotrans_barl"/>
    <property type="match status" value="1"/>
</dbReference>
<feature type="signal peptide" evidence="6">
    <location>
        <begin position="1"/>
        <end position="20"/>
    </location>
</feature>
<dbReference type="Proteomes" id="UP000046373">
    <property type="component" value="Unassembled WGS sequence"/>
</dbReference>
<reference evidence="8 9" key="1">
    <citation type="submission" date="2014-08" db="EMBL/GenBank/DDBJ databases">
        <authorList>
            <person name="Moulin Lionel"/>
        </authorList>
    </citation>
    <scope>NUCLEOTIDE SEQUENCE [LARGE SCALE GENOMIC DNA]</scope>
</reference>
<keyword evidence="2 6" id="KW-0732">Signal</keyword>
<dbReference type="InterPro" id="IPR011250">
    <property type="entry name" value="OMP/PagP_B-barrel"/>
</dbReference>
<keyword evidence="3" id="KW-0472">Membrane</keyword>
<keyword evidence="4" id="KW-0998">Cell outer membrane</keyword>
<dbReference type="InterPro" id="IPR051692">
    <property type="entry name" value="OMP-like"/>
</dbReference>
<dbReference type="EMBL" id="CCNB01000043">
    <property type="protein sequence ID" value="CDX44210.1"/>
    <property type="molecule type" value="Genomic_DNA"/>
</dbReference>
<evidence type="ECO:0000256" key="1">
    <source>
        <dbReference type="ARBA" id="ARBA00004442"/>
    </source>
</evidence>
<comment type="subcellular location">
    <subcellularLocation>
        <location evidence="1">Cell outer membrane</location>
    </subcellularLocation>
</comment>